<dbReference type="Pfam" id="PF00717">
    <property type="entry name" value="Peptidase_S24"/>
    <property type="match status" value="1"/>
</dbReference>
<organism evidence="8 10">
    <name type="scientific">Escherichia coli</name>
    <dbReference type="NCBI Taxonomy" id="562"/>
    <lineage>
        <taxon>Bacteria</taxon>
        <taxon>Pseudomonadati</taxon>
        <taxon>Pseudomonadota</taxon>
        <taxon>Gammaproteobacteria</taxon>
        <taxon>Enterobacterales</taxon>
        <taxon>Enterobacteriaceae</taxon>
        <taxon>Escherichia</taxon>
    </lineage>
</organism>
<evidence type="ECO:0000313" key="9">
    <source>
        <dbReference type="EMBL" id="MWU29393.1"/>
    </source>
</evidence>
<evidence type="ECO:0000256" key="3">
    <source>
        <dbReference type="ARBA" id="ARBA00023015"/>
    </source>
</evidence>
<evidence type="ECO:0000313" key="7">
    <source>
        <dbReference type="EMBL" id="AUY04978.1"/>
    </source>
</evidence>
<keyword evidence="3" id="KW-0805">Transcription regulation</keyword>
<keyword evidence="5" id="KW-0804">Transcription</keyword>
<dbReference type="InterPro" id="IPR036286">
    <property type="entry name" value="LexA/Signal_pep-like_sf"/>
</dbReference>
<protein>
    <submittedName>
        <fullName evidence="9">Helix-turn-helix domain-containing protein</fullName>
    </submittedName>
    <submittedName>
        <fullName evidence="7 8">Transcriptional regulator</fullName>
    </submittedName>
</protein>
<dbReference type="Gene3D" id="2.10.109.10">
    <property type="entry name" value="Umud Fragment, subunit A"/>
    <property type="match status" value="1"/>
</dbReference>
<sequence>MTTMPCALNLLLMVENAKYKDFAERLNRSLQEQSIGVKELSEFSGVSYEMARRYTLGTAKPRDEKMIRIAERLAVSPAYLDYGVPVNGGDAPAKGTVRIEQLDVHASAGSGYINQPFPTIVSSIEIPEERIFELFGRRSLDGIVMINVDGDSMMPTLCPKDLLFIDSKVEQFSGDGVYVFNFEDSTFVKRLQKVKGRRLAVLSDNEHYPPFFIEEHEMNELYIFGKLIRCLPLKMIEFG</sequence>
<dbReference type="GO" id="GO:0016020">
    <property type="term" value="C:membrane"/>
    <property type="evidence" value="ECO:0007669"/>
    <property type="project" value="InterPro"/>
</dbReference>
<dbReference type="EMBL" id="CP026399">
    <property type="protein sequence ID" value="AUY04978.1"/>
    <property type="molecule type" value="Genomic_DNA"/>
</dbReference>
<dbReference type="SMART" id="SM00530">
    <property type="entry name" value="HTH_XRE"/>
    <property type="match status" value="1"/>
</dbReference>
<dbReference type="Gene3D" id="1.10.260.40">
    <property type="entry name" value="lambda repressor-like DNA-binding domains"/>
    <property type="match status" value="1"/>
</dbReference>
<dbReference type="SUPFAM" id="SSF47413">
    <property type="entry name" value="lambda repressor-like DNA-binding domains"/>
    <property type="match status" value="1"/>
</dbReference>
<dbReference type="PROSITE" id="PS00501">
    <property type="entry name" value="SPASE_I_1"/>
    <property type="match status" value="1"/>
</dbReference>
<dbReference type="Proteomes" id="UP000050556">
    <property type="component" value="Unassembled WGS sequence"/>
</dbReference>
<dbReference type="PANTHER" id="PTHR40661">
    <property type="match status" value="1"/>
</dbReference>
<dbReference type="PATRIC" id="fig|562.7813.peg.3359"/>
<evidence type="ECO:0000313" key="10">
    <source>
        <dbReference type="Proteomes" id="UP000050556"/>
    </source>
</evidence>
<reference evidence="7 11" key="2">
    <citation type="journal article" date="2018" name="MBio">
        <title>Genomic Analysis of Hospital Plumbing Reveals Diverse Reservoir of Bacterial Plasmids Conferring Carbapenem Resistance.</title>
        <authorList>
            <consortium name="NISC Comparative Sequencing Program"/>
            <person name="Weingarten R.A."/>
            <person name="Johnson R.C."/>
            <person name="Conlan S."/>
            <person name="Ramsburg A.M."/>
            <person name="Dekker J.P."/>
            <person name="Lau A.F."/>
            <person name="Khil P."/>
            <person name="Odom R.T."/>
            <person name="Deming C."/>
            <person name="Park M."/>
            <person name="Thomas P.J."/>
            <person name="Henderson D.K."/>
            <person name="Palmore T.N."/>
            <person name="Segre J.A."/>
            <person name="Frank K.M."/>
        </authorList>
    </citation>
    <scope>NUCLEOTIDE SEQUENCE [LARGE SCALE GENOMIC DNA]</scope>
    <source>
        <strain evidence="7 11">ECONIH4</strain>
    </source>
</reference>
<keyword evidence="1" id="KW-0645">Protease</keyword>
<evidence type="ECO:0000313" key="11">
    <source>
        <dbReference type="Proteomes" id="UP000239554"/>
    </source>
</evidence>
<feature type="domain" description="HTH cro/C1-type" evidence="6">
    <location>
        <begin position="38"/>
        <end position="80"/>
    </location>
</feature>
<dbReference type="Proteomes" id="UP000239554">
    <property type="component" value="Chromosome"/>
</dbReference>
<dbReference type="InterPro" id="IPR039418">
    <property type="entry name" value="LexA-like"/>
</dbReference>
<accession>A0A0Q3EP03</accession>
<evidence type="ECO:0000259" key="6">
    <source>
        <dbReference type="PROSITE" id="PS50943"/>
    </source>
</evidence>
<dbReference type="CDD" id="cd00093">
    <property type="entry name" value="HTH_XRE"/>
    <property type="match status" value="1"/>
</dbReference>
<dbReference type="Proteomes" id="UP000441160">
    <property type="component" value="Unassembled WGS sequence"/>
</dbReference>
<evidence type="ECO:0000313" key="12">
    <source>
        <dbReference type="Proteomes" id="UP000441160"/>
    </source>
</evidence>
<evidence type="ECO:0000256" key="5">
    <source>
        <dbReference type="ARBA" id="ARBA00023163"/>
    </source>
</evidence>
<proteinExistence type="predicted"/>
<dbReference type="EMBL" id="LDYI01000116">
    <property type="protein sequence ID" value="KPO09511.1"/>
    <property type="molecule type" value="Genomic_DNA"/>
</dbReference>
<evidence type="ECO:0000313" key="8">
    <source>
        <dbReference type="EMBL" id="KPO09511.1"/>
    </source>
</evidence>
<keyword evidence="4" id="KW-0238">DNA-binding</keyword>
<dbReference type="RefSeq" id="WP_032140310.1">
    <property type="nucleotide sequence ID" value="NZ_BFLJ01000048.1"/>
</dbReference>
<dbReference type="PANTHER" id="PTHR40661:SF3">
    <property type="entry name" value="FELS-1 PROPHAGE TRANSCRIPTIONAL REGULATOR"/>
    <property type="match status" value="1"/>
</dbReference>
<evidence type="ECO:0000256" key="4">
    <source>
        <dbReference type="ARBA" id="ARBA00023125"/>
    </source>
</evidence>
<dbReference type="InterPro" id="IPR010982">
    <property type="entry name" value="Lambda_DNA-bd_dom_sf"/>
</dbReference>
<dbReference type="InterPro" id="IPR001387">
    <property type="entry name" value="Cro/C1-type_HTH"/>
</dbReference>
<dbReference type="AlphaFoldDB" id="A0A0Q3EP03"/>
<dbReference type="SUPFAM" id="SSF51306">
    <property type="entry name" value="LexA/Signal peptidase"/>
    <property type="match status" value="1"/>
</dbReference>
<dbReference type="PROSITE" id="PS50943">
    <property type="entry name" value="HTH_CROC1"/>
    <property type="match status" value="1"/>
</dbReference>
<keyword evidence="2" id="KW-0378">Hydrolase</keyword>
<dbReference type="GO" id="GO:0003677">
    <property type="term" value="F:DNA binding"/>
    <property type="evidence" value="ECO:0007669"/>
    <property type="project" value="UniProtKB-KW"/>
</dbReference>
<dbReference type="InterPro" id="IPR019756">
    <property type="entry name" value="Pept_S26A_signal_pept_1_Ser-AS"/>
</dbReference>
<evidence type="ECO:0000256" key="1">
    <source>
        <dbReference type="ARBA" id="ARBA00022670"/>
    </source>
</evidence>
<dbReference type="InterPro" id="IPR015927">
    <property type="entry name" value="Peptidase_S24_S26A/B/C"/>
</dbReference>
<evidence type="ECO:0000256" key="2">
    <source>
        <dbReference type="ARBA" id="ARBA00022801"/>
    </source>
</evidence>
<dbReference type="GO" id="GO:0006508">
    <property type="term" value="P:proteolysis"/>
    <property type="evidence" value="ECO:0007669"/>
    <property type="project" value="UniProtKB-KW"/>
</dbReference>
<name>A0A0Q3EP03_ECOLX</name>
<reference evidence="8 10" key="1">
    <citation type="journal article" date="2015" name="Front. Microbiol.">
        <title>Genetic determinants of heat resistance in Escherichia coli.</title>
        <authorList>
            <person name="Mercer R.G."/>
            <person name="Zheng J."/>
            <person name="Garcia-Hernandez R."/>
            <person name="Ruan L."/>
            <person name="Ganzle M.G."/>
            <person name="McMullen L.M."/>
        </authorList>
    </citation>
    <scope>NUCLEOTIDE SEQUENCE [LARGE SCALE GENOMIC DNA]</scope>
    <source>
        <strain evidence="8 10">AW1.3</strain>
    </source>
</reference>
<dbReference type="CDD" id="cd06529">
    <property type="entry name" value="S24_LexA-like"/>
    <property type="match status" value="1"/>
</dbReference>
<dbReference type="GO" id="GO:0004252">
    <property type="term" value="F:serine-type endopeptidase activity"/>
    <property type="evidence" value="ECO:0007669"/>
    <property type="project" value="InterPro"/>
</dbReference>
<gene>
    <name evidence="8" type="ORF">ACU57_17245</name>
    <name evidence="7" type="ORF">C3F40_26450</name>
    <name evidence="9" type="ORF">GP944_01105</name>
</gene>
<reference evidence="9 12" key="3">
    <citation type="submission" date="2019-12" db="EMBL/GenBank/DDBJ databases">
        <title>Enteriobacteria Tanzani isolates_8377-8380.</title>
        <authorList>
            <person name="Subbiah M."/>
            <person name="Call D."/>
        </authorList>
    </citation>
    <scope>NUCLEOTIDE SEQUENCE [LARGE SCALE GENOMIC DNA]</scope>
    <source>
        <strain evidence="9 12">8378wB3</strain>
    </source>
</reference>
<dbReference type="EMBL" id="WTRX01000001">
    <property type="protein sequence ID" value="MWU29393.1"/>
    <property type="molecule type" value="Genomic_DNA"/>
</dbReference>